<dbReference type="RefSeq" id="XP_025463869.1">
    <property type="nucleotide sequence ID" value="XM_025615196.1"/>
</dbReference>
<dbReference type="SUPFAM" id="SSF56112">
    <property type="entry name" value="Protein kinase-like (PK-like)"/>
    <property type="match status" value="1"/>
</dbReference>
<protein>
    <recommendedName>
        <fullName evidence="3">Aminoglycoside phosphotransferase domain-containing protein</fullName>
    </recommendedName>
</protein>
<sequence length="233" mass="26777">MTPYNESCLFDPKWLTQTINFKNPSSSWVITQKIQEHETLFSADEYLSSGFYSESTCISTCQEIGSSNQAIMKIRMQVPNSPDDASSSASFIQPPEREICGRTLLEIKALETMTAAKCSCIPKYITSKHENRGSNGWVSGGFVDYIVMEKVEGVTVSERYVDGLQVEEQDELRKAFRLSYLECQDLGFVHLDQNLTNLIWDKRNMKCYIVDWEAWGGKAYEWSDNEYYRWGLL</sequence>
<evidence type="ECO:0008006" key="3">
    <source>
        <dbReference type="Google" id="ProtNLM"/>
    </source>
</evidence>
<comment type="caution">
    <text evidence="1">The sequence shown here is derived from an EMBL/GenBank/DDBJ whole genome shotgun (WGS) entry which is preliminary data.</text>
</comment>
<dbReference type="OrthoDB" id="5401170at2759"/>
<dbReference type="GeneID" id="37117339"/>
<evidence type="ECO:0000313" key="2">
    <source>
        <dbReference type="Proteomes" id="UP000246702"/>
    </source>
</evidence>
<dbReference type="InterPro" id="IPR011009">
    <property type="entry name" value="Kinase-like_dom_sf"/>
</dbReference>
<gene>
    <name evidence="1" type="ORF">BO94DRAFT_577968</name>
</gene>
<dbReference type="EMBL" id="MSFK01000029">
    <property type="protein sequence ID" value="PWY75242.1"/>
    <property type="molecule type" value="Genomic_DNA"/>
</dbReference>
<evidence type="ECO:0000313" key="1">
    <source>
        <dbReference type="EMBL" id="PWY75242.1"/>
    </source>
</evidence>
<accession>A0A317VQS1</accession>
<keyword evidence="2" id="KW-1185">Reference proteome</keyword>
<dbReference type="STRING" id="1450535.A0A317VQS1"/>
<dbReference type="AlphaFoldDB" id="A0A317VQS1"/>
<organism evidence="1 2">
    <name type="scientific">Aspergillus sclerotioniger CBS 115572</name>
    <dbReference type="NCBI Taxonomy" id="1450535"/>
    <lineage>
        <taxon>Eukaryota</taxon>
        <taxon>Fungi</taxon>
        <taxon>Dikarya</taxon>
        <taxon>Ascomycota</taxon>
        <taxon>Pezizomycotina</taxon>
        <taxon>Eurotiomycetes</taxon>
        <taxon>Eurotiomycetidae</taxon>
        <taxon>Eurotiales</taxon>
        <taxon>Aspergillaceae</taxon>
        <taxon>Aspergillus</taxon>
        <taxon>Aspergillus subgen. Circumdati</taxon>
    </lineage>
</organism>
<name>A0A317VQS1_9EURO</name>
<reference evidence="1 2" key="1">
    <citation type="submission" date="2016-12" db="EMBL/GenBank/DDBJ databases">
        <title>The genomes of Aspergillus section Nigri reveals drivers in fungal speciation.</title>
        <authorList>
            <consortium name="DOE Joint Genome Institute"/>
            <person name="Vesth T.C."/>
            <person name="Nybo J."/>
            <person name="Theobald S."/>
            <person name="Brandl J."/>
            <person name="Frisvad J.C."/>
            <person name="Nielsen K.F."/>
            <person name="Lyhne E.K."/>
            <person name="Kogle M.E."/>
            <person name="Kuo A."/>
            <person name="Riley R."/>
            <person name="Clum A."/>
            <person name="Nolan M."/>
            <person name="Lipzen A."/>
            <person name="Salamov A."/>
            <person name="Henrissat B."/>
            <person name="Wiebenga A."/>
            <person name="De Vries R.P."/>
            <person name="Grigoriev I.V."/>
            <person name="Mortensen U.H."/>
            <person name="Andersen M.R."/>
            <person name="Baker S.E."/>
        </authorList>
    </citation>
    <scope>NUCLEOTIDE SEQUENCE [LARGE SCALE GENOMIC DNA]</scope>
    <source>
        <strain evidence="1 2">CBS 115572</strain>
    </source>
</reference>
<proteinExistence type="predicted"/>
<dbReference type="Proteomes" id="UP000246702">
    <property type="component" value="Unassembled WGS sequence"/>
</dbReference>